<protein>
    <submittedName>
        <fullName evidence="2">ABC transporter substrate-binding protein</fullName>
    </submittedName>
</protein>
<keyword evidence="1" id="KW-0732">Signal</keyword>
<dbReference type="InterPro" id="IPR006311">
    <property type="entry name" value="TAT_signal"/>
</dbReference>
<keyword evidence="3" id="KW-1185">Reference proteome</keyword>
<proteinExistence type="predicted"/>
<comment type="caution">
    <text evidence="2">The sequence shown here is derived from an EMBL/GenBank/DDBJ whole genome shotgun (WGS) entry which is preliminary data.</text>
</comment>
<dbReference type="PANTHER" id="PTHR30024">
    <property type="entry name" value="ALIPHATIC SULFONATES-BINDING PROTEIN-RELATED"/>
    <property type="match status" value="1"/>
</dbReference>
<accession>A0A934QBL3</accession>
<dbReference type="PANTHER" id="PTHR30024:SF46">
    <property type="entry name" value="ABC TRANSPORTER, SUBSTRATE-BINDING LIPOPROTEIN"/>
    <property type="match status" value="1"/>
</dbReference>
<evidence type="ECO:0000256" key="1">
    <source>
        <dbReference type="SAM" id="SignalP"/>
    </source>
</evidence>
<evidence type="ECO:0000313" key="3">
    <source>
        <dbReference type="Proteomes" id="UP000618733"/>
    </source>
</evidence>
<feature type="chain" id="PRO_5039423938" evidence="1">
    <location>
        <begin position="44"/>
        <end position="398"/>
    </location>
</feature>
<dbReference type="RefSeq" id="WP_200131633.1">
    <property type="nucleotide sequence ID" value="NZ_JAEHOI010000004.1"/>
</dbReference>
<evidence type="ECO:0000313" key="2">
    <source>
        <dbReference type="EMBL" id="MBK0421418.1"/>
    </source>
</evidence>
<gene>
    <name evidence="2" type="ORF">JD292_04940</name>
</gene>
<organism evidence="2 3">
    <name type="scientific">Leucobacter edaphi</name>
    <dbReference type="NCBI Taxonomy" id="2796472"/>
    <lineage>
        <taxon>Bacteria</taxon>
        <taxon>Bacillati</taxon>
        <taxon>Actinomycetota</taxon>
        <taxon>Actinomycetes</taxon>
        <taxon>Micrococcales</taxon>
        <taxon>Microbacteriaceae</taxon>
        <taxon>Leucobacter</taxon>
    </lineage>
</organism>
<dbReference type="Proteomes" id="UP000618733">
    <property type="component" value="Unassembled WGS sequence"/>
</dbReference>
<reference evidence="2" key="1">
    <citation type="submission" date="2020-12" db="EMBL/GenBank/DDBJ databases">
        <title>Leucobacter sp. CAS2, isolated from Chromium sludge.</title>
        <authorList>
            <person name="Xu Z."/>
        </authorList>
    </citation>
    <scope>NUCLEOTIDE SEQUENCE</scope>
    <source>
        <strain evidence="2">CSA2</strain>
    </source>
</reference>
<dbReference type="SUPFAM" id="SSF53850">
    <property type="entry name" value="Periplasmic binding protein-like II"/>
    <property type="match status" value="1"/>
</dbReference>
<dbReference type="AlphaFoldDB" id="A0A934QBL3"/>
<dbReference type="EMBL" id="JAEHOI010000004">
    <property type="protein sequence ID" value="MBK0421418.1"/>
    <property type="molecule type" value="Genomic_DNA"/>
</dbReference>
<feature type="signal peptide" evidence="1">
    <location>
        <begin position="1"/>
        <end position="43"/>
    </location>
</feature>
<sequence length="398" mass="42651">MTSADRAVNGAQWHRQGRTTIGRRRFIGLAGALAAAGTLAACAAPDSGRDQATGTGQGDEPPRQLERALMGTAEPTTVRVGLILGPPAMGLNRFLLDARAKKTHHSFDFQVTGVDYAALAAQFNQNQFDIVTLPSNLGAVLHANTDLETEVEVINVGNLGILYAVTTDSAVNELADLRGRTVYSIGQGGTPEYTIATILEGYGLTGNVNVAYRSTPFEVLNLLQSEANAIAIIPQPFVELAHTMVNQLRVPIDLTKLWDEMPTNTTGSRAVTTHTLVNRKFLEQHESAVVEYLQRAGNSVDYTLEHVPEAAAVQEELGTFLNNEVAERAIPFCSIVNLTGTVMHEALSGFLAAIHAQQPAAVGGALPARDFYYMPPIGSLETELQSLPTGAPATVRRR</sequence>
<dbReference type="Gene3D" id="3.40.190.10">
    <property type="entry name" value="Periplasmic binding protein-like II"/>
    <property type="match status" value="2"/>
</dbReference>
<dbReference type="PROSITE" id="PS51318">
    <property type="entry name" value="TAT"/>
    <property type="match status" value="1"/>
</dbReference>
<name>A0A934QBL3_9MICO</name>